<gene>
    <name evidence="1" type="ORF">CRV2_00006360</name>
</gene>
<evidence type="ECO:0000313" key="2">
    <source>
        <dbReference type="Proteomes" id="UP000836387"/>
    </source>
</evidence>
<proteinExistence type="predicted"/>
<accession>A0ACA9TAL1</accession>
<reference evidence="1" key="2">
    <citation type="submission" date="2021-10" db="EMBL/GenBank/DDBJ databases">
        <authorList>
            <person name="Piombo E."/>
        </authorList>
    </citation>
    <scope>NUCLEOTIDE SEQUENCE</scope>
</reference>
<comment type="caution">
    <text evidence="1">The sequence shown here is derived from an EMBL/GenBank/DDBJ whole genome shotgun (WGS) entry which is preliminary data.</text>
</comment>
<evidence type="ECO:0000313" key="1">
    <source>
        <dbReference type="EMBL" id="CAG9937942.1"/>
    </source>
</evidence>
<organism evidence="1 2">
    <name type="scientific">Clonostachys rosea f. rosea IK726</name>
    <dbReference type="NCBI Taxonomy" id="1349383"/>
    <lineage>
        <taxon>Eukaryota</taxon>
        <taxon>Fungi</taxon>
        <taxon>Dikarya</taxon>
        <taxon>Ascomycota</taxon>
        <taxon>Pezizomycotina</taxon>
        <taxon>Sordariomycetes</taxon>
        <taxon>Hypocreomycetidae</taxon>
        <taxon>Hypocreales</taxon>
        <taxon>Bionectriaceae</taxon>
        <taxon>Clonostachys</taxon>
    </lineage>
</organism>
<protein>
    <submittedName>
        <fullName evidence="1">Uncharacterized protein</fullName>
    </submittedName>
</protein>
<name>A0ACA9TAL1_BIOOC</name>
<dbReference type="EMBL" id="CADEHS020000002">
    <property type="protein sequence ID" value="CAG9937942.1"/>
    <property type="molecule type" value="Genomic_DNA"/>
</dbReference>
<reference evidence="1" key="1">
    <citation type="submission" date="2020-04" db="EMBL/GenBank/DDBJ databases">
        <authorList>
            <person name="Broberg M."/>
        </authorList>
    </citation>
    <scope>NUCLEOTIDE SEQUENCE</scope>
</reference>
<keyword evidence="2" id="KW-1185">Reference proteome</keyword>
<dbReference type="Proteomes" id="UP000836387">
    <property type="component" value="Unassembled WGS sequence"/>
</dbReference>
<sequence>MSKNASNKKPSERYWRGSVGDEISNFTLLLVEDEVESVISLYPLADTGESIFNEFCRDFIVVAHIVGSLQCSGMTASLHGGKLHYGSAPGS</sequence>